<feature type="domain" description="Mga helix-turn-helix" evidence="3">
    <location>
        <begin position="77"/>
        <end position="160"/>
    </location>
</feature>
<dbReference type="CDD" id="cd00133">
    <property type="entry name" value="PTS_IIB"/>
    <property type="match status" value="1"/>
</dbReference>
<dbReference type="STRING" id="249189.RV04_GL001965"/>
<dbReference type="InterPro" id="IPR050661">
    <property type="entry name" value="BglG_antiterminators"/>
</dbReference>
<evidence type="ECO:0000256" key="1">
    <source>
        <dbReference type="ARBA" id="ARBA00023015"/>
    </source>
</evidence>
<dbReference type="InterPro" id="IPR007737">
    <property type="entry name" value="Mga_HTH"/>
</dbReference>
<evidence type="ECO:0000259" key="3">
    <source>
        <dbReference type="Pfam" id="PF05043"/>
    </source>
</evidence>
<dbReference type="PANTHER" id="PTHR30185">
    <property type="entry name" value="CRYPTIC BETA-GLUCOSIDE BGL OPERON ANTITERMINATOR"/>
    <property type="match status" value="1"/>
</dbReference>
<organism evidence="4 5">
    <name type="scientific">Enterococcus hermanniensis</name>
    <dbReference type="NCBI Taxonomy" id="249189"/>
    <lineage>
        <taxon>Bacteria</taxon>
        <taxon>Bacillati</taxon>
        <taxon>Bacillota</taxon>
        <taxon>Bacilli</taxon>
        <taxon>Lactobacillales</taxon>
        <taxon>Enterococcaceae</taxon>
        <taxon>Enterococcus</taxon>
    </lineage>
</organism>
<proteinExistence type="predicted"/>
<dbReference type="EMBL" id="JXKQ01000005">
    <property type="protein sequence ID" value="OJG45676.1"/>
    <property type="molecule type" value="Genomic_DNA"/>
</dbReference>
<name>A0A1L8TMY6_9ENTE</name>
<dbReference type="AlphaFoldDB" id="A0A1L8TMY6"/>
<evidence type="ECO:0000313" key="5">
    <source>
        <dbReference type="Proteomes" id="UP000182077"/>
    </source>
</evidence>
<dbReference type="RefSeq" id="WP_071857840.1">
    <property type="nucleotide sequence ID" value="NZ_JBHSHK010000023.1"/>
</dbReference>
<sequence length="484" mass="56882">MRRLLKNTTQRRLAIIGVLRDLLGWQPPEMIAELLDCSTKTVLSDVEAINDYWGEHVGVEYSRTNGLRLNESLHNKTRQLARNLMEESEAFLFLERLFFQPNEDIDYWLNELYISEATFYRMVKQIDNVLEEKGLILKRRPFYITAENECWVREFYVQLFLEKYGINEWPFDVEREAVIAFIRKMNQSFKLDGNDRELLETSYLLAVTIVRTAQDFYSKPMANVSIHHKSTEKILALRPFAERVVQSTNYSMTNHWQVEVANSLLGNYVDPSFSKDYSETLEALGKFIDELEHIYEVSLTAKKKQHLIERLLRIKTNYQFYPYSRTILFDSDAYFTRNAQSQFPHFTKYVHQLLLQLERTTGDPWFSQFHFSVLAVLFKEWEGLALSLDIRSSKVKILVVSDSGRSHAKMIAELIQSRFYYRVMIKTYEGSVLELSSDGRFKNYDLVVTNFPIQHYPYSNLKIIDDFLTEADLSAIGAVIKEIH</sequence>
<reference evidence="4 5" key="1">
    <citation type="submission" date="2014-12" db="EMBL/GenBank/DDBJ databases">
        <title>Draft genome sequences of 29 type strains of Enterococci.</title>
        <authorList>
            <person name="Zhong Z."/>
            <person name="Sun Z."/>
            <person name="Liu W."/>
            <person name="Zhang W."/>
            <person name="Zhang H."/>
        </authorList>
    </citation>
    <scope>NUCLEOTIDE SEQUENCE [LARGE SCALE GENOMIC DNA]</scope>
    <source>
        <strain evidence="4 5">DSM 17122</strain>
    </source>
</reference>
<dbReference type="PANTHER" id="PTHR30185:SF18">
    <property type="entry name" value="TRANSCRIPTIONAL REGULATOR MTLR"/>
    <property type="match status" value="1"/>
</dbReference>
<protein>
    <recommendedName>
        <fullName evidence="3">Mga helix-turn-helix domain-containing protein</fullName>
    </recommendedName>
</protein>
<gene>
    <name evidence="4" type="ORF">RV04_GL001965</name>
</gene>
<comment type="caution">
    <text evidence="4">The sequence shown here is derived from an EMBL/GenBank/DDBJ whole genome shotgun (WGS) entry which is preliminary data.</text>
</comment>
<evidence type="ECO:0000313" key="4">
    <source>
        <dbReference type="EMBL" id="OJG45676.1"/>
    </source>
</evidence>
<keyword evidence="2" id="KW-0804">Transcription</keyword>
<dbReference type="OrthoDB" id="1646817at2"/>
<keyword evidence="1" id="KW-0805">Transcription regulation</keyword>
<dbReference type="Pfam" id="PF05043">
    <property type="entry name" value="Mga"/>
    <property type="match status" value="1"/>
</dbReference>
<accession>A0A1L8TMY6</accession>
<dbReference type="Proteomes" id="UP000182077">
    <property type="component" value="Unassembled WGS sequence"/>
</dbReference>
<keyword evidence="5" id="KW-1185">Reference proteome</keyword>
<evidence type="ECO:0000256" key="2">
    <source>
        <dbReference type="ARBA" id="ARBA00023163"/>
    </source>
</evidence>